<dbReference type="AlphaFoldDB" id="A0A419VU27"/>
<evidence type="ECO:0000259" key="4">
    <source>
        <dbReference type="Pfam" id="PF01515"/>
    </source>
</evidence>
<organism evidence="5 6">
    <name type="scientific">Mangrovibacterium diazotrophicum</name>
    <dbReference type="NCBI Taxonomy" id="1261403"/>
    <lineage>
        <taxon>Bacteria</taxon>
        <taxon>Pseudomonadati</taxon>
        <taxon>Bacteroidota</taxon>
        <taxon>Bacteroidia</taxon>
        <taxon>Marinilabiliales</taxon>
        <taxon>Prolixibacteraceae</taxon>
        <taxon>Mangrovibacterium</taxon>
    </lineage>
</organism>
<feature type="domain" description="Phosphate acetyl/butaryl transferase" evidence="4">
    <location>
        <begin position="93"/>
        <end position="308"/>
    </location>
</feature>
<dbReference type="SUPFAM" id="SSF53659">
    <property type="entry name" value="Isocitrate/Isopropylmalate dehydrogenase-like"/>
    <property type="match status" value="1"/>
</dbReference>
<dbReference type="PANTHER" id="PTHR43356:SF2">
    <property type="entry name" value="PHOSPHATE ACETYLTRANSFERASE"/>
    <property type="match status" value="1"/>
</dbReference>
<evidence type="ECO:0000313" key="5">
    <source>
        <dbReference type="EMBL" id="RKD85028.1"/>
    </source>
</evidence>
<dbReference type="InterPro" id="IPR012147">
    <property type="entry name" value="P_Ac_Bu_trans"/>
</dbReference>
<reference evidence="5 6" key="1">
    <citation type="submission" date="2018-09" db="EMBL/GenBank/DDBJ databases">
        <title>Genomic Encyclopedia of Archaeal and Bacterial Type Strains, Phase II (KMG-II): from individual species to whole genera.</title>
        <authorList>
            <person name="Goeker M."/>
        </authorList>
    </citation>
    <scope>NUCLEOTIDE SEQUENCE [LARGE SCALE GENOMIC DNA]</scope>
    <source>
        <strain evidence="5 6">DSM 27148</strain>
    </source>
</reference>
<dbReference type="InterPro" id="IPR002505">
    <property type="entry name" value="PTA_PTB"/>
</dbReference>
<dbReference type="PANTHER" id="PTHR43356">
    <property type="entry name" value="PHOSPHATE ACETYLTRANSFERASE"/>
    <property type="match status" value="1"/>
</dbReference>
<proteinExistence type="inferred from homology"/>
<keyword evidence="2 5" id="KW-0808">Transferase</keyword>
<name>A0A419VU27_9BACT</name>
<comment type="similarity">
    <text evidence="1">Belongs to the phosphate acetyltransferase and butyryltransferase family.</text>
</comment>
<evidence type="ECO:0000313" key="6">
    <source>
        <dbReference type="Proteomes" id="UP000283387"/>
    </source>
</evidence>
<dbReference type="InterPro" id="IPR050500">
    <property type="entry name" value="Phos_Acetyltrans/Butyryltrans"/>
</dbReference>
<dbReference type="EMBL" id="RAPN01000006">
    <property type="protein sequence ID" value="RKD85028.1"/>
    <property type="molecule type" value="Genomic_DNA"/>
</dbReference>
<evidence type="ECO:0000256" key="1">
    <source>
        <dbReference type="ARBA" id="ARBA00005656"/>
    </source>
</evidence>
<dbReference type="GO" id="GO:0016746">
    <property type="term" value="F:acyltransferase activity"/>
    <property type="evidence" value="ECO:0007669"/>
    <property type="project" value="UniProtKB-KW"/>
</dbReference>
<sequence length="312" mass="33162">MDVVTSLQNLVAMIKNLDELIVAAQSQVRKKMVLVNGIDAHSLEAASKAADLGLVDVIVTGDQQQIEQICGELEIPTNTFQCINAKTEDEAAGLALELIAEGKANCIMKGLISTDKYMRALLNKELGMIGSKGLLSHVTVVENRNYHKLLFVSDVAIIPYPDLKQKTVMISYLIETANKFGIDLPKVALIAATEQVLPSIPACVEAAMLSKMADRGQITGALVDGPMALDVAIDEESARIKKISSPVAGDADCLLFPNIDAGNVFYKLSTKLCESNQAAVVVGARVPAVLSSRGDSVQTKLNSIALAALLSS</sequence>
<accession>A0A419VU27</accession>
<dbReference type="Pfam" id="PF01515">
    <property type="entry name" value="PTA_PTB"/>
    <property type="match status" value="1"/>
</dbReference>
<dbReference type="Proteomes" id="UP000283387">
    <property type="component" value="Unassembled WGS sequence"/>
</dbReference>
<keyword evidence="6" id="KW-1185">Reference proteome</keyword>
<evidence type="ECO:0000256" key="2">
    <source>
        <dbReference type="ARBA" id="ARBA00022679"/>
    </source>
</evidence>
<gene>
    <name evidence="5" type="ORF">BC643_4547</name>
</gene>
<dbReference type="Gene3D" id="3.40.718.10">
    <property type="entry name" value="Isopropylmalate Dehydrogenase"/>
    <property type="match status" value="1"/>
</dbReference>
<evidence type="ECO:0000256" key="3">
    <source>
        <dbReference type="ARBA" id="ARBA00023315"/>
    </source>
</evidence>
<dbReference type="PIRSF" id="PIRSF000428">
    <property type="entry name" value="P_Ac_trans"/>
    <property type="match status" value="1"/>
</dbReference>
<keyword evidence="3" id="KW-0012">Acyltransferase</keyword>
<comment type="caution">
    <text evidence="5">The sequence shown here is derived from an EMBL/GenBank/DDBJ whole genome shotgun (WGS) entry which is preliminary data.</text>
</comment>
<protein>
    <submittedName>
        <fullName evidence="5">Phosphate butyryltransferase</fullName>
    </submittedName>
</protein>